<dbReference type="CDD" id="cd00754">
    <property type="entry name" value="Ubl_MoaD"/>
    <property type="match status" value="1"/>
</dbReference>
<evidence type="ECO:0000256" key="3">
    <source>
        <dbReference type="ARBA" id="ARBA00024247"/>
    </source>
</evidence>
<comment type="similarity">
    <text evidence="2">Belongs to the MoaD family.</text>
</comment>
<dbReference type="UniPathway" id="UPA00344"/>
<evidence type="ECO:0000313" key="4">
    <source>
        <dbReference type="EMBL" id="OUJ01022.1"/>
    </source>
</evidence>
<dbReference type="InterPro" id="IPR003749">
    <property type="entry name" value="ThiS/MoaD-like"/>
</dbReference>
<organism evidence="4 5">
    <name type="scientific">Acetobacter cibinongensis</name>
    <dbReference type="NCBI Taxonomy" id="146475"/>
    <lineage>
        <taxon>Bacteria</taxon>
        <taxon>Pseudomonadati</taxon>
        <taxon>Pseudomonadota</taxon>
        <taxon>Alphaproteobacteria</taxon>
        <taxon>Acetobacterales</taxon>
        <taxon>Acetobacteraceae</taxon>
        <taxon>Acetobacter</taxon>
    </lineage>
</organism>
<accession>A0A1Z5YSB1</accession>
<dbReference type="PANTHER" id="PTHR33359">
    <property type="entry name" value="MOLYBDOPTERIN SYNTHASE SULFUR CARRIER SUBUNIT"/>
    <property type="match status" value="1"/>
</dbReference>
<name>A0A1Z5YSB1_9PROT</name>
<evidence type="ECO:0000313" key="5">
    <source>
        <dbReference type="Proteomes" id="UP000196086"/>
    </source>
</evidence>
<dbReference type="Gene3D" id="3.10.20.30">
    <property type="match status" value="1"/>
</dbReference>
<dbReference type="RefSeq" id="WP_086651931.1">
    <property type="nucleotide sequence ID" value="NZ_JOMQ01000054.1"/>
</dbReference>
<dbReference type="InterPro" id="IPR044672">
    <property type="entry name" value="MOCS2A"/>
</dbReference>
<sequence length="88" mass="9522">MTLEVTVLYFASLREQVGREQDKVVLPAGATVSVRALLDILSQNGSELKAVFERMPRLRVAINQALATFDGVVKAGDEIAFFPPMTGG</sequence>
<dbReference type="InterPro" id="IPR012675">
    <property type="entry name" value="Beta-grasp_dom_sf"/>
</dbReference>
<dbReference type="GO" id="GO:0000166">
    <property type="term" value="F:nucleotide binding"/>
    <property type="evidence" value="ECO:0007669"/>
    <property type="project" value="UniProtKB-KW"/>
</dbReference>
<dbReference type="GO" id="GO:0006777">
    <property type="term" value="P:Mo-molybdopterin cofactor biosynthetic process"/>
    <property type="evidence" value="ECO:0007669"/>
    <property type="project" value="InterPro"/>
</dbReference>
<comment type="caution">
    <text evidence="4">The sequence shown here is derived from an EMBL/GenBank/DDBJ whole genome shotgun (WGS) entry which is preliminary data.</text>
</comment>
<reference evidence="4 5" key="1">
    <citation type="submission" date="2014-06" db="EMBL/GenBank/DDBJ databases">
        <authorList>
            <person name="Ju J."/>
            <person name="Zhang J."/>
        </authorList>
    </citation>
    <scope>NUCLEOTIDE SEQUENCE [LARGE SCALE GENOMIC DNA]</scope>
    <source>
        <strain evidence="4 5">DsW_47</strain>
    </source>
</reference>
<dbReference type="PANTHER" id="PTHR33359:SF1">
    <property type="entry name" value="MOLYBDOPTERIN SYNTHASE SULFUR CARRIER SUBUNIT"/>
    <property type="match status" value="1"/>
</dbReference>
<dbReference type="GO" id="GO:1990133">
    <property type="term" value="C:molybdopterin adenylyltransferase complex"/>
    <property type="evidence" value="ECO:0007669"/>
    <property type="project" value="TreeGrafter"/>
</dbReference>
<dbReference type="Pfam" id="PF02597">
    <property type="entry name" value="ThiS"/>
    <property type="match status" value="1"/>
</dbReference>
<dbReference type="OrthoDB" id="9800712at2"/>
<protein>
    <recommendedName>
        <fullName evidence="3">Molybdopterin synthase sulfur carrier subunit</fullName>
    </recommendedName>
</protein>
<evidence type="ECO:0000256" key="2">
    <source>
        <dbReference type="ARBA" id="ARBA00024200"/>
    </source>
</evidence>
<keyword evidence="1" id="KW-0547">Nucleotide-binding</keyword>
<gene>
    <name evidence="4" type="ORF">HK14_11550</name>
</gene>
<dbReference type="Proteomes" id="UP000196086">
    <property type="component" value="Unassembled WGS sequence"/>
</dbReference>
<dbReference type="InterPro" id="IPR016155">
    <property type="entry name" value="Mopterin_synth/thiamin_S_b"/>
</dbReference>
<proteinExistence type="inferred from homology"/>
<dbReference type="EMBL" id="JOMQ01000054">
    <property type="protein sequence ID" value="OUJ01022.1"/>
    <property type="molecule type" value="Genomic_DNA"/>
</dbReference>
<dbReference type="NCBIfam" id="TIGR01682">
    <property type="entry name" value="moaD"/>
    <property type="match status" value="1"/>
</dbReference>
<evidence type="ECO:0000256" key="1">
    <source>
        <dbReference type="ARBA" id="ARBA00022741"/>
    </source>
</evidence>
<dbReference type="SUPFAM" id="SSF54285">
    <property type="entry name" value="MoaD/ThiS"/>
    <property type="match status" value="1"/>
</dbReference>
<dbReference type="AlphaFoldDB" id="A0A1Z5YSB1"/>